<dbReference type="AlphaFoldDB" id="A0A699JQF8"/>
<dbReference type="EMBL" id="BKCJ010429962">
    <property type="protein sequence ID" value="GFA47171.1"/>
    <property type="molecule type" value="Genomic_DNA"/>
</dbReference>
<proteinExistence type="predicted"/>
<feature type="compositionally biased region" description="Basic and acidic residues" evidence="1">
    <location>
        <begin position="437"/>
        <end position="451"/>
    </location>
</feature>
<feature type="non-terminal residue" evidence="2">
    <location>
        <position position="1"/>
    </location>
</feature>
<organism evidence="2">
    <name type="scientific">Tanacetum cinerariifolium</name>
    <name type="common">Dalmatian daisy</name>
    <name type="synonym">Chrysanthemum cinerariifolium</name>
    <dbReference type="NCBI Taxonomy" id="118510"/>
    <lineage>
        <taxon>Eukaryota</taxon>
        <taxon>Viridiplantae</taxon>
        <taxon>Streptophyta</taxon>
        <taxon>Embryophyta</taxon>
        <taxon>Tracheophyta</taxon>
        <taxon>Spermatophyta</taxon>
        <taxon>Magnoliopsida</taxon>
        <taxon>eudicotyledons</taxon>
        <taxon>Gunneridae</taxon>
        <taxon>Pentapetalae</taxon>
        <taxon>asterids</taxon>
        <taxon>campanulids</taxon>
        <taxon>Asterales</taxon>
        <taxon>Asteraceae</taxon>
        <taxon>Asteroideae</taxon>
        <taxon>Anthemideae</taxon>
        <taxon>Anthemidinae</taxon>
        <taxon>Tanacetum</taxon>
    </lineage>
</organism>
<name>A0A699JQF8_TANCI</name>
<gene>
    <name evidence="2" type="ORF">Tci_619143</name>
</gene>
<sequence length="487" mass="55337">EGSANPTDPHHTPIIIQPSTSQPQKTKKHKKPRRKVTKVPQPSDPIEHVADEAVNEEMNDSLERAATTATSLDAEQDICNIFKTQSKATLNEPEITKITQAMEIDSLKRRVKKLERRKRSRTHGLKRLYKVGLSARVESSKDEGLGEEDASKQGRITDIDANEDITLVSTHDDQMFDADQDLGVTTAATTSAISIDEVTLAQALAELKYTKPKAKAKGIVFHEPEESTTTTAAAIPKPRSQDKGKAKTIKEHVKLKKKDQIQLDEEVALKLQAELEAEFEKEQRLVSKRAQQEVEANIALIESWDDVQEKIDAYYQLAKRLQAEEQQELNDEENATLFMQLLEKRRKFFTTKRAEEKRNKPPTQAQQRKIMYAYLKNMERKKLTDLKNKSFDFIQKMFDRAFKRVNIFVDYKTELVQESSKKAEAEVMEGSSKRAGTKIEQESVKKQKIDDDKDTAELKQLMKIIPDEEGVVVDSIPLAVKPPSIVD</sequence>
<feature type="compositionally biased region" description="Basic residues" evidence="1">
    <location>
        <begin position="25"/>
        <end position="37"/>
    </location>
</feature>
<comment type="caution">
    <text evidence="2">The sequence shown here is derived from an EMBL/GenBank/DDBJ whole genome shotgun (WGS) entry which is preliminary data.</text>
</comment>
<reference evidence="2" key="1">
    <citation type="journal article" date="2019" name="Sci. Rep.">
        <title>Draft genome of Tanacetum cinerariifolium, the natural source of mosquito coil.</title>
        <authorList>
            <person name="Yamashiro T."/>
            <person name="Shiraishi A."/>
            <person name="Satake H."/>
            <person name="Nakayama K."/>
        </authorList>
    </citation>
    <scope>NUCLEOTIDE SEQUENCE</scope>
</reference>
<evidence type="ECO:0000256" key="1">
    <source>
        <dbReference type="SAM" id="MobiDB-lite"/>
    </source>
</evidence>
<feature type="region of interest" description="Disordered" evidence="1">
    <location>
        <begin position="1"/>
        <end position="49"/>
    </location>
</feature>
<accession>A0A699JQF8</accession>
<protein>
    <submittedName>
        <fullName evidence="2">Uncharacterized protein</fullName>
    </submittedName>
</protein>
<feature type="region of interest" description="Disordered" evidence="1">
    <location>
        <begin position="427"/>
        <end position="451"/>
    </location>
</feature>
<evidence type="ECO:0000313" key="2">
    <source>
        <dbReference type="EMBL" id="GFA47171.1"/>
    </source>
</evidence>